<organism evidence="7 8">
    <name type="scientific">Paramecium sonneborni</name>
    <dbReference type="NCBI Taxonomy" id="65129"/>
    <lineage>
        <taxon>Eukaryota</taxon>
        <taxon>Sar</taxon>
        <taxon>Alveolata</taxon>
        <taxon>Ciliophora</taxon>
        <taxon>Intramacronucleata</taxon>
        <taxon>Oligohymenophorea</taxon>
        <taxon>Peniculida</taxon>
        <taxon>Parameciidae</taxon>
        <taxon>Paramecium</taxon>
    </lineage>
</organism>
<keyword evidence="3" id="KW-0418">Kinase</keyword>
<dbReference type="EMBL" id="CAJJDN010000078">
    <property type="protein sequence ID" value="CAD8102778.1"/>
    <property type="molecule type" value="Genomic_DNA"/>
</dbReference>
<evidence type="ECO:0000259" key="6">
    <source>
        <dbReference type="PROSITE" id="PS50011"/>
    </source>
</evidence>
<keyword evidence="4 5" id="KW-0067">ATP-binding</keyword>
<reference evidence="7" key="1">
    <citation type="submission" date="2021-01" db="EMBL/GenBank/DDBJ databases">
        <authorList>
            <consortium name="Genoscope - CEA"/>
            <person name="William W."/>
        </authorList>
    </citation>
    <scope>NUCLEOTIDE SEQUENCE</scope>
</reference>
<dbReference type="GO" id="GO:0005829">
    <property type="term" value="C:cytosol"/>
    <property type="evidence" value="ECO:0007669"/>
    <property type="project" value="TreeGrafter"/>
</dbReference>
<dbReference type="PROSITE" id="PS00107">
    <property type="entry name" value="PROTEIN_KINASE_ATP"/>
    <property type="match status" value="1"/>
</dbReference>
<name>A0A8S1PJP3_9CILI</name>
<dbReference type="OrthoDB" id="40902at2759"/>
<dbReference type="PANTHER" id="PTHR24348">
    <property type="entry name" value="SERINE/THREONINE-PROTEIN KINASE UNC-51-RELATED"/>
    <property type="match status" value="1"/>
</dbReference>
<dbReference type="InterPro" id="IPR017441">
    <property type="entry name" value="Protein_kinase_ATP_BS"/>
</dbReference>
<dbReference type="FunFam" id="1.10.510.10:FF:000771">
    <property type="entry name" value="Uncharacterized protein"/>
    <property type="match status" value="1"/>
</dbReference>
<dbReference type="InterPro" id="IPR045269">
    <property type="entry name" value="Atg1-like"/>
</dbReference>
<dbReference type="InterPro" id="IPR000719">
    <property type="entry name" value="Prot_kinase_dom"/>
</dbReference>
<evidence type="ECO:0000256" key="1">
    <source>
        <dbReference type="ARBA" id="ARBA00022679"/>
    </source>
</evidence>
<proteinExistence type="predicted"/>
<protein>
    <recommendedName>
        <fullName evidence="6">Protein kinase domain-containing protein</fullName>
    </recommendedName>
</protein>
<dbReference type="GO" id="GO:0000407">
    <property type="term" value="C:phagophore assembly site"/>
    <property type="evidence" value="ECO:0007669"/>
    <property type="project" value="TreeGrafter"/>
</dbReference>
<dbReference type="GO" id="GO:0004674">
    <property type="term" value="F:protein serine/threonine kinase activity"/>
    <property type="evidence" value="ECO:0007669"/>
    <property type="project" value="InterPro"/>
</dbReference>
<evidence type="ECO:0000256" key="3">
    <source>
        <dbReference type="ARBA" id="ARBA00022777"/>
    </source>
</evidence>
<feature type="domain" description="Protein kinase" evidence="6">
    <location>
        <begin position="12"/>
        <end position="264"/>
    </location>
</feature>
<dbReference type="FunFam" id="3.30.200.20:FF:000042">
    <property type="entry name" value="Aurora kinase A"/>
    <property type="match status" value="1"/>
</dbReference>
<dbReference type="AlphaFoldDB" id="A0A8S1PJP3"/>
<dbReference type="Pfam" id="PF00069">
    <property type="entry name" value="Pkinase"/>
    <property type="match status" value="1"/>
</dbReference>
<dbReference type="PROSITE" id="PS50011">
    <property type="entry name" value="PROTEIN_KINASE_DOM"/>
    <property type="match status" value="1"/>
</dbReference>
<evidence type="ECO:0000313" key="8">
    <source>
        <dbReference type="Proteomes" id="UP000692954"/>
    </source>
</evidence>
<evidence type="ECO:0000256" key="4">
    <source>
        <dbReference type="ARBA" id="ARBA00022840"/>
    </source>
</evidence>
<accession>A0A8S1PJP3</accession>
<evidence type="ECO:0000256" key="5">
    <source>
        <dbReference type="PROSITE-ProRule" id="PRU10141"/>
    </source>
</evidence>
<dbReference type="GO" id="GO:0005524">
    <property type="term" value="F:ATP binding"/>
    <property type="evidence" value="ECO:0007669"/>
    <property type="project" value="UniProtKB-UniRule"/>
</dbReference>
<dbReference type="GO" id="GO:0005776">
    <property type="term" value="C:autophagosome"/>
    <property type="evidence" value="ECO:0007669"/>
    <property type="project" value="TreeGrafter"/>
</dbReference>
<dbReference type="SMART" id="SM00220">
    <property type="entry name" value="S_TKc"/>
    <property type="match status" value="1"/>
</dbReference>
<comment type="caution">
    <text evidence="7">The sequence shown here is derived from an EMBL/GenBank/DDBJ whole genome shotgun (WGS) entry which is preliminary data.</text>
</comment>
<evidence type="ECO:0000313" key="7">
    <source>
        <dbReference type="EMBL" id="CAD8102778.1"/>
    </source>
</evidence>
<dbReference type="Proteomes" id="UP000692954">
    <property type="component" value="Unassembled WGS sequence"/>
</dbReference>
<dbReference type="PANTHER" id="PTHR24348:SF22">
    <property type="entry name" value="NON-SPECIFIC SERINE_THREONINE PROTEIN KINASE"/>
    <property type="match status" value="1"/>
</dbReference>
<gene>
    <name evidence="7" type="ORF">PSON_ATCC_30995.1.T0780195</name>
</gene>
<dbReference type="GO" id="GO:0016020">
    <property type="term" value="C:membrane"/>
    <property type="evidence" value="ECO:0007669"/>
    <property type="project" value="TreeGrafter"/>
</dbReference>
<feature type="binding site" evidence="5">
    <location>
        <position position="45"/>
    </location>
    <ligand>
        <name>ATP</name>
        <dbReference type="ChEBI" id="CHEBI:30616"/>
    </ligand>
</feature>
<dbReference type="GO" id="GO:0000045">
    <property type="term" value="P:autophagosome assembly"/>
    <property type="evidence" value="ECO:0007669"/>
    <property type="project" value="TreeGrafter"/>
</dbReference>
<evidence type="ECO:0000256" key="2">
    <source>
        <dbReference type="ARBA" id="ARBA00022741"/>
    </source>
</evidence>
<keyword evidence="8" id="KW-1185">Reference proteome</keyword>
<keyword evidence="1" id="KW-0808">Transferase</keyword>
<keyword evidence="2 5" id="KW-0547">Nucleotide-binding</keyword>
<dbReference type="GO" id="GO:0010506">
    <property type="term" value="P:regulation of autophagy"/>
    <property type="evidence" value="ECO:0007669"/>
    <property type="project" value="InterPro"/>
</dbReference>
<sequence length="496" mass="57628">MYLDKQIESYIYNTGHIIGKGSFGCVYRGIDQNNQKEVAIKVVKKAKLQGESYSLKALINEMTILKKLRSKNIVRLLDICESQSNYYLIQELCRQGDLKRILKQKQLEEQEAIRILHDILSGYQILLKNEIVHRDIKPANILNCNGIYKLGDFGLATQLQKQMMLNSRVGTPLYMSPQVQQNSNYSNKCDIWSIGILFYECLYGATPWFHEKSQKILKNIYEQPLSFPSTPFVSDISKSFIKKCLEINEEDRIDWIDIYNHNLFRQIPFKIQGCNPQLIVTKIRNIIKTRQLNINQLIQNSTQQKKLKISDLELFLQSIDQQFTSEDAEQVFDKLNHKNEDSIPFECLLLWFSQNDIISPQAQDNGSLLLTQNDQSIVNNLLNSLSIQIRLNSISIIEILKDLNVHDDEEITLSKFEQILFKIDTQLSRADIITFFRKINEENLKSIKKEEILKIFYEESELDDADHDDFSISPVHIPIQGPGQKLLSFKNLERLS</sequence>